<dbReference type="EMBL" id="CP067140">
    <property type="protein sequence ID" value="WCR04068.1"/>
    <property type="molecule type" value="Genomic_DNA"/>
</dbReference>
<dbReference type="PANTHER" id="PTHR30047">
    <property type="entry name" value="HIGH-AFFINITY CHOLINE TRANSPORT PROTEIN-RELATED"/>
    <property type="match status" value="1"/>
</dbReference>
<dbReference type="Proteomes" id="UP001215549">
    <property type="component" value="Chromosome"/>
</dbReference>
<feature type="transmembrane region" description="Helical" evidence="9">
    <location>
        <begin position="444"/>
        <end position="462"/>
    </location>
</feature>
<dbReference type="GO" id="GO:0005886">
    <property type="term" value="C:plasma membrane"/>
    <property type="evidence" value="ECO:0007669"/>
    <property type="project" value="UniProtKB-SubCell"/>
</dbReference>
<keyword evidence="7 9" id="KW-0472">Membrane</keyword>
<comment type="subcellular location">
    <subcellularLocation>
        <location evidence="1">Cell membrane</location>
        <topology evidence="1">Multi-pass membrane protein</topology>
    </subcellularLocation>
</comment>
<dbReference type="Pfam" id="PF02028">
    <property type="entry name" value="BCCT"/>
    <property type="match status" value="1"/>
</dbReference>
<feature type="transmembrane region" description="Helical" evidence="9">
    <location>
        <begin position="412"/>
        <end position="432"/>
    </location>
</feature>
<accession>A0AA46A5P7</accession>
<feature type="transmembrane region" description="Helical" evidence="9">
    <location>
        <begin position="570"/>
        <end position="589"/>
    </location>
</feature>
<keyword evidence="6 9" id="KW-1133">Transmembrane helix</keyword>
<organism evidence="10 12">
    <name type="scientific">Paracoccus saliphilus</name>
    <dbReference type="NCBI Taxonomy" id="405559"/>
    <lineage>
        <taxon>Bacteria</taxon>
        <taxon>Pseudomonadati</taxon>
        <taxon>Pseudomonadota</taxon>
        <taxon>Alphaproteobacteria</taxon>
        <taxon>Rhodobacterales</taxon>
        <taxon>Paracoccaceae</taxon>
        <taxon>Paracoccus</taxon>
    </lineage>
</organism>
<feature type="transmembrane region" description="Helical" evidence="9">
    <location>
        <begin position="361"/>
        <end position="392"/>
    </location>
</feature>
<evidence type="ECO:0000256" key="1">
    <source>
        <dbReference type="ARBA" id="ARBA00004651"/>
    </source>
</evidence>
<sequence>MSDQTPNPPGKDPRKGHKGRPGDEQREREALRGRFEPEPPETGEEALPTPEGPTEIIETEFEVGQDNIEGKAPFPFDIHNPVFAISAGAVVLFTAVTIILQIMTAVPDIDGVAQASGIQTAFEGLRGWVTSTFDWFFLLAGNIFVLLCLALIVSPLGKVRLGGPEATPDFSMTGWFAMLFAAGMGIGLMFYGVSEPLGHFQAAFSGTVVEDGVRTDWAPLNGAEGDEAAARRLGMAATIFHWGLHPWAIYAVVALSLALFAYNKGLPLTLRSVFYPLLGERVWGWPGHVIDVMAVLATLFGLATSLGIGAEQATAGFNFLGLFGASSTTKVVLIVLITAVALMSVVLGVEKGVKRLSELNMGLAVLLLFFIIAVGPTMNIITGFFGNLGAYAKEVLPLSNPFGRDDDNFRQGWTAFYWAWWISWSPFVGMFIARVSRGRTVREFLIAVLIVPMLISVLWMTALGGTAISMTAEGIDTIGSAALELKLFEMLTHLPWTTITSTVGIILVIVFFVTSSDSGSLVIDTISAGGKVNAPVPQRIFWCTIEGLVAIALLLGGGLAALQAMAVSTGLPFTLVLLGASWAMVKGLIAERRELA</sequence>
<feature type="transmembrane region" description="Helical" evidence="9">
    <location>
        <begin position="540"/>
        <end position="564"/>
    </location>
</feature>
<evidence type="ECO:0000256" key="4">
    <source>
        <dbReference type="ARBA" id="ARBA00022475"/>
    </source>
</evidence>
<feature type="transmembrane region" description="Helical" evidence="9">
    <location>
        <begin position="174"/>
        <end position="193"/>
    </location>
</feature>
<dbReference type="AlphaFoldDB" id="A0AA46A5P7"/>
<dbReference type="InterPro" id="IPR000060">
    <property type="entry name" value="BCCT_transptr"/>
</dbReference>
<evidence type="ECO:0000313" key="13">
    <source>
        <dbReference type="Proteomes" id="UP001215549"/>
    </source>
</evidence>
<reference evidence="10 12" key="1">
    <citation type="submission" date="2017-01" db="EMBL/GenBank/DDBJ databases">
        <authorList>
            <person name="Varghese N."/>
            <person name="Submissions S."/>
        </authorList>
    </citation>
    <scope>NUCLEOTIDE SEQUENCE [LARGE SCALE GENOMIC DNA]</scope>
    <source>
        <strain evidence="10 12">DSM 18447</strain>
    </source>
</reference>
<gene>
    <name evidence="11" type="ORF">JHX88_04785</name>
    <name evidence="10" type="ORF">SAMN05421772_106134</name>
</gene>
<feature type="compositionally biased region" description="Pro residues" evidence="8">
    <location>
        <begin position="1"/>
        <end position="10"/>
    </location>
</feature>
<feature type="transmembrane region" description="Helical" evidence="9">
    <location>
        <begin position="82"/>
        <end position="103"/>
    </location>
</feature>
<feature type="compositionally biased region" description="Basic and acidic residues" evidence="8">
    <location>
        <begin position="20"/>
        <end position="37"/>
    </location>
</feature>
<evidence type="ECO:0000256" key="2">
    <source>
        <dbReference type="ARBA" id="ARBA00005658"/>
    </source>
</evidence>
<keyword evidence="4" id="KW-1003">Cell membrane</keyword>
<dbReference type="Proteomes" id="UP000186216">
    <property type="component" value="Unassembled WGS sequence"/>
</dbReference>
<evidence type="ECO:0000256" key="6">
    <source>
        <dbReference type="ARBA" id="ARBA00022989"/>
    </source>
</evidence>
<evidence type="ECO:0000313" key="11">
    <source>
        <dbReference type="EMBL" id="WCR04068.1"/>
    </source>
</evidence>
<feature type="transmembrane region" description="Helical" evidence="9">
    <location>
        <begin position="244"/>
        <end position="262"/>
    </location>
</feature>
<evidence type="ECO:0000313" key="10">
    <source>
        <dbReference type="EMBL" id="SIS84535.1"/>
    </source>
</evidence>
<reference evidence="11 13" key="2">
    <citation type="submission" date="2021-01" db="EMBL/GenBank/DDBJ databases">
        <title>Biogeographic distribution of Paracoccus.</title>
        <authorList>
            <person name="Hollensteiner J."/>
            <person name="Leineberger J."/>
            <person name="Brinkhoff T."/>
            <person name="Daniel R."/>
        </authorList>
    </citation>
    <scope>NUCLEOTIDE SEQUENCE [LARGE SCALE GENOMIC DNA]</scope>
    <source>
        <strain evidence="11 13">DSM 18447</strain>
    </source>
</reference>
<evidence type="ECO:0000256" key="3">
    <source>
        <dbReference type="ARBA" id="ARBA00022448"/>
    </source>
</evidence>
<evidence type="ECO:0000313" key="12">
    <source>
        <dbReference type="Proteomes" id="UP000186216"/>
    </source>
</evidence>
<name>A0AA46A5P7_9RHOB</name>
<feature type="transmembrane region" description="Helical" evidence="9">
    <location>
        <begin position="135"/>
        <end position="153"/>
    </location>
</feature>
<evidence type="ECO:0000256" key="9">
    <source>
        <dbReference type="SAM" id="Phobius"/>
    </source>
</evidence>
<dbReference type="NCBIfam" id="TIGR00842">
    <property type="entry name" value="bcct"/>
    <property type="match status" value="1"/>
</dbReference>
<feature type="transmembrane region" description="Helical" evidence="9">
    <location>
        <begin position="330"/>
        <end position="349"/>
    </location>
</feature>
<keyword evidence="5 9" id="KW-0812">Transmembrane</keyword>
<feature type="region of interest" description="Disordered" evidence="8">
    <location>
        <begin position="1"/>
        <end position="52"/>
    </location>
</feature>
<evidence type="ECO:0000256" key="7">
    <source>
        <dbReference type="ARBA" id="ARBA00023136"/>
    </source>
</evidence>
<keyword evidence="13" id="KW-1185">Reference proteome</keyword>
<dbReference type="GO" id="GO:0022857">
    <property type="term" value="F:transmembrane transporter activity"/>
    <property type="evidence" value="ECO:0007669"/>
    <property type="project" value="InterPro"/>
</dbReference>
<evidence type="ECO:0000256" key="8">
    <source>
        <dbReference type="SAM" id="MobiDB-lite"/>
    </source>
</evidence>
<evidence type="ECO:0000256" key="5">
    <source>
        <dbReference type="ARBA" id="ARBA00022692"/>
    </source>
</evidence>
<dbReference type="EMBL" id="FTOU01000006">
    <property type="protein sequence ID" value="SIS84535.1"/>
    <property type="molecule type" value="Genomic_DNA"/>
</dbReference>
<dbReference type="PANTHER" id="PTHR30047:SF7">
    <property type="entry name" value="HIGH-AFFINITY CHOLINE TRANSPORT PROTEIN"/>
    <property type="match status" value="1"/>
</dbReference>
<keyword evidence="3" id="KW-0813">Transport</keyword>
<comment type="similarity">
    <text evidence="2">Belongs to the BCCT transporter (TC 2.A.15) family.</text>
</comment>
<protein>
    <submittedName>
        <fullName evidence="11">BCCT family transporter</fullName>
    </submittedName>
    <submittedName>
        <fullName evidence="10">Betaine/carnitine transporter, BCCT family</fullName>
    </submittedName>
</protein>
<feature type="transmembrane region" description="Helical" evidence="9">
    <location>
        <begin position="493"/>
        <end position="513"/>
    </location>
</feature>
<proteinExistence type="inferred from homology"/>
<dbReference type="RefSeq" id="WP_084203102.1">
    <property type="nucleotide sequence ID" value="NZ_CP067140.1"/>
</dbReference>